<dbReference type="InterPro" id="IPR015943">
    <property type="entry name" value="WD40/YVTN_repeat-like_dom_sf"/>
</dbReference>
<feature type="compositionally biased region" description="Low complexity" evidence="4">
    <location>
        <begin position="686"/>
        <end position="699"/>
    </location>
</feature>
<feature type="compositionally biased region" description="Basic and acidic residues" evidence="4">
    <location>
        <begin position="1293"/>
        <end position="1309"/>
    </location>
</feature>
<dbReference type="InterPro" id="IPR051242">
    <property type="entry name" value="WD-EF-hand_domain"/>
</dbReference>
<dbReference type="PROSITE" id="PS50294">
    <property type="entry name" value="WD_REPEATS_REGION"/>
    <property type="match status" value="1"/>
</dbReference>
<dbReference type="PROSITE" id="PS50082">
    <property type="entry name" value="WD_REPEATS_2"/>
    <property type="match status" value="2"/>
</dbReference>
<feature type="region of interest" description="Disordered" evidence="4">
    <location>
        <begin position="1021"/>
        <end position="1078"/>
    </location>
</feature>
<dbReference type="PANTHER" id="PTHR44324">
    <property type="entry name" value="WD40 REPEAT DOMAIN 95"/>
    <property type="match status" value="1"/>
</dbReference>
<feature type="repeat" description="WD" evidence="3">
    <location>
        <begin position="83"/>
        <end position="117"/>
    </location>
</feature>
<reference evidence="5 6" key="1">
    <citation type="journal article" date="2016" name="Nat. Commun.">
        <title>Extremotolerant tardigrade genome and improved radiotolerance of human cultured cells by tardigrade-unique protein.</title>
        <authorList>
            <person name="Hashimoto T."/>
            <person name="Horikawa D.D."/>
            <person name="Saito Y."/>
            <person name="Kuwahara H."/>
            <person name="Kozuka-Hata H."/>
            <person name="Shin-I T."/>
            <person name="Minakuchi Y."/>
            <person name="Ohishi K."/>
            <person name="Motoyama A."/>
            <person name="Aizu T."/>
            <person name="Enomoto A."/>
            <person name="Kondo K."/>
            <person name="Tanaka S."/>
            <person name="Hara Y."/>
            <person name="Koshikawa S."/>
            <person name="Sagara H."/>
            <person name="Miura T."/>
            <person name="Yokobori S."/>
            <person name="Miyagawa K."/>
            <person name="Suzuki Y."/>
            <person name="Kubo T."/>
            <person name="Oyama M."/>
            <person name="Kohara Y."/>
            <person name="Fujiyama A."/>
            <person name="Arakawa K."/>
            <person name="Katayama T."/>
            <person name="Toyoda A."/>
            <person name="Kunieda T."/>
        </authorList>
    </citation>
    <scope>NUCLEOTIDE SEQUENCE [LARGE SCALE GENOMIC DNA]</scope>
    <source>
        <strain evidence="5 6">YOKOZUNA-1</strain>
    </source>
</reference>
<evidence type="ECO:0000313" key="5">
    <source>
        <dbReference type="EMBL" id="GAV09114.1"/>
    </source>
</evidence>
<dbReference type="SUPFAM" id="SSF50978">
    <property type="entry name" value="WD40 repeat-like"/>
    <property type="match status" value="1"/>
</dbReference>
<feature type="repeat" description="WD" evidence="3">
    <location>
        <begin position="619"/>
        <end position="650"/>
    </location>
</feature>
<feature type="region of interest" description="Disordered" evidence="4">
    <location>
        <begin position="906"/>
        <end position="967"/>
    </location>
</feature>
<keyword evidence="3" id="KW-0853">WD repeat</keyword>
<evidence type="ECO:0000256" key="1">
    <source>
        <dbReference type="ARBA" id="ARBA00014901"/>
    </source>
</evidence>
<proteinExistence type="predicted"/>
<dbReference type="SMART" id="SM00320">
    <property type="entry name" value="WD40"/>
    <property type="match status" value="5"/>
</dbReference>
<sequence length="1444" mass="162172">MFFRDFLVLKRVSRTKKGPVDPVQKTHAQPIVGTLYNELFECVVTSCLESTIMVWNVQTGEKIIQFRNAHTVEENGKTVQIPIKSMCFDANQRRLLTCASDGLVKFWNFNNGACLSFFDHLQDVDLHVVRYQKNRDLVIAAGWNKHVFMVRDTRGEDDIDETVYEWEKHHRSDITALELIYGPDDDEEGSSSSEEASSSMSNIENTDSLKNTKSKDQGSQTTLSVSCDDISLTAEEREAIKSFVSIMNSDDDEDEVEGKDEELDALQPFVFNVESETFGSRARGAGPSYADVGCNTSCGLFSVTDFSDVDLTMVRSTSTGQLEERDDAEGDNGKGSGDEGDEGSGEDSGESGDSESSGAEERQKLSDDGSYIVTGCADGELIVWYVFSGEPICFLNTDGCPFALTKQARAEYAASTVVDFPKVEMKDSGSIENFLTLQVPNHQKSLQRPKAFPDHEDLIQVPKIAPQARNCITAILILRNRVFHDGKTASVLTSSTDGFIRAWSIEFTSGGLLGLFYAAHEFDSFVTTMCTDEKNQILFTADTRGYIKIWLLCEWMQTPRHLENHRHCIDLRNFPFIKHRKIFAMLIAFRSNYMMKKAVEVLPQTQRGLYKQPVILNSFRGHLQRVTQIQVVFGKKIIITGSEDCSVRLWHFSGLYIGTLGQEAAFKNDTRPTEELPGDESSHTVSSLKASNSANSASLPVEDSNTSTVEVKVADFLHEDEDPNKVLLKPKVVIPHDIAEKGSLATLQVLYSDRHKRTIIPAYIEEAEQGNAVTESTSQTAWFESKEDYMEALGELAVEKNKFEELKTAPVRFYGDPHAAETNQEGTYDEETLIFNQQPLQVVEPVGGLETLIPKNLYGYHLHKVQEELLDMLPVELRKPYVELKQAGLLIGAALEELRAVIQQRQQSLARPRMTAMPKNRNMEKRVRMKGVAKSVTNDQKKSKIPKRSGHTDRPSGPTAGRGDSVLTYDQKGSAAEGTAGDRFRSTVLQVLSRKGTKKRQDASGDQRNVTTLAYVSTAFRTSSKVSGLQPNQADNYKDEEDQTGRQSGTQSMPDKGDTDEQKRKSTGLRDRASQERISTRTSVVDYNQDFLNADRIDIGQLRASEEEFAEDLMREQERNAKFDYLALLEGGMARPSQIDQYMPIVQNDGELFNEIKPMLRSRNLFDVRPSRPFRKKVTVRGAKSVSSMDRIQRVFKVPDFNGEVQAKDMSKELHLTVPPAPRRLPSVIKGQFRNGQRKSSFYNFHELDEAPSPLGGTQLWGDQESLAIFNLDVQVLQTHIKTPAFPDPESPENAKDQKKGSKKGETTDISKALHQREKVLPKQRPFTNRYIYRQLSDSVIHQPVPGEARLDELVVGLDAFVESSKGHKEREEKSKRETSRLNQELHETQRRSHQASKAKSAAKKKQEAMVRGIPSDRSFSDLSKMLDEVDSVEMEFVQENLAM</sequence>
<dbReference type="PANTHER" id="PTHR44324:SF6">
    <property type="entry name" value="EF-HAND CALCIUM BINDING DOMAIN 8"/>
    <property type="match status" value="1"/>
</dbReference>
<feature type="region of interest" description="Disordered" evidence="4">
    <location>
        <begin position="180"/>
        <end position="224"/>
    </location>
</feature>
<feature type="compositionally biased region" description="Basic and acidic residues" evidence="4">
    <location>
        <begin position="1055"/>
        <end position="1078"/>
    </location>
</feature>
<feature type="region of interest" description="Disordered" evidence="4">
    <location>
        <begin position="670"/>
        <end position="702"/>
    </location>
</feature>
<evidence type="ECO:0000256" key="3">
    <source>
        <dbReference type="PROSITE-ProRule" id="PRU00221"/>
    </source>
</evidence>
<feature type="compositionally biased region" description="Low complexity" evidence="4">
    <location>
        <begin position="190"/>
        <end position="201"/>
    </location>
</feature>
<dbReference type="InterPro" id="IPR001680">
    <property type="entry name" value="WD40_rpt"/>
</dbReference>
<feature type="compositionally biased region" description="Basic and acidic residues" evidence="4">
    <location>
        <begin position="1365"/>
        <end position="1391"/>
    </location>
</feature>
<name>A0A1D1WAV9_RAMVA</name>
<dbReference type="OrthoDB" id="5980302at2759"/>
<dbReference type="Gene3D" id="2.130.10.10">
    <property type="entry name" value="YVTN repeat-like/Quinoprotein amine dehydrogenase"/>
    <property type="match status" value="3"/>
</dbReference>
<dbReference type="EMBL" id="BDGG01000020">
    <property type="protein sequence ID" value="GAV09114.1"/>
    <property type="molecule type" value="Genomic_DNA"/>
</dbReference>
<gene>
    <name evidence="5" type="primary">RvY_18710-1</name>
    <name evidence="5" type="synonym">RvY_18710.1</name>
    <name evidence="5" type="ORF">RvY_18710</name>
</gene>
<comment type="caution">
    <text evidence="5">The sequence shown here is derived from an EMBL/GenBank/DDBJ whole genome shotgun (WGS) entry which is preliminary data.</text>
</comment>
<feature type="region of interest" description="Disordered" evidence="4">
    <location>
        <begin position="317"/>
        <end position="366"/>
    </location>
</feature>
<evidence type="ECO:0000313" key="6">
    <source>
        <dbReference type="Proteomes" id="UP000186922"/>
    </source>
</evidence>
<keyword evidence="2" id="KW-0677">Repeat</keyword>
<organism evidence="5 6">
    <name type="scientific">Ramazzottius varieornatus</name>
    <name type="common">Water bear</name>
    <name type="synonym">Tardigrade</name>
    <dbReference type="NCBI Taxonomy" id="947166"/>
    <lineage>
        <taxon>Eukaryota</taxon>
        <taxon>Metazoa</taxon>
        <taxon>Ecdysozoa</taxon>
        <taxon>Tardigrada</taxon>
        <taxon>Eutardigrada</taxon>
        <taxon>Parachela</taxon>
        <taxon>Hypsibioidea</taxon>
        <taxon>Ramazzottiidae</taxon>
        <taxon>Ramazzottius</taxon>
    </lineage>
</organism>
<evidence type="ECO:0000256" key="4">
    <source>
        <dbReference type="SAM" id="MobiDB-lite"/>
    </source>
</evidence>
<dbReference type="Pfam" id="PF00400">
    <property type="entry name" value="WD40"/>
    <property type="match status" value="3"/>
</dbReference>
<feature type="region of interest" description="Disordered" evidence="4">
    <location>
        <begin position="1364"/>
        <end position="1419"/>
    </location>
</feature>
<feature type="compositionally biased region" description="Polar residues" evidence="4">
    <location>
        <begin position="202"/>
        <end position="224"/>
    </location>
</feature>
<dbReference type="Proteomes" id="UP000186922">
    <property type="component" value="Unassembled WGS sequence"/>
</dbReference>
<accession>A0A1D1WAV9</accession>
<feature type="compositionally biased region" description="Polar residues" evidence="4">
    <location>
        <begin position="1021"/>
        <end position="1035"/>
    </location>
</feature>
<feature type="compositionally biased region" description="Basic residues" evidence="4">
    <location>
        <begin position="1392"/>
        <end position="1404"/>
    </location>
</feature>
<dbReference type="InterPro" id="IPR036322">
    <property type="entry name" value="WD40_repeat_dom_sf"/>
</dbReference>
<evidence type="ECO:0000256" key="2">
    <source>
        <dbReference type="ARBA" id="ARBA00022737"/>
    </source>
</evidence>
<feature type="compositionally biased region" description="Acidic residues" evidence="4">
    <location>
        <begin position="338"/>
        <end position="353"/>
    </location>
</feature>
<keyword evidence="6" id="KW-1185">Reference proteome</keyword>
<protein>
    <recommendedName>
        <fullName evidence="1">WD repeat-containing protein on Y chromosome</fullName>
    </recommendedName>
</protein>
<feature type="region of interest" description="Disordered" evidence="4">
    <location>
        <begin position="1283"/>
        <end position="1321"/>
    </location>
</feature>